<organism evidence="2">
    <name type="scientific">Cladocopium goreaui</name>
    <dbReference type="NCBI Taxonomy" id="2562237"/>
    <lineage>
        <taxon>Eukaryota</taxon>
        <taxon>Sar</taxon>
        <taxon>Alveolata</taxon>
        <taxon>Dinophyceae</taxon>
        <taxon>Suessiales</taxon>
        <taxon>Symbiodiniaceae</taxon>
        <taxon>Cladocopium</taxon>
    </lineage>
</organism>
<sequence>MAMARVRLGVRLAALGGSATFLNRQKLHGSSCETAEVTRISYTSTMRGDPHAALTQIRQIVEQSAASNLSSQVSGHMCYDTKLKQVWQVLEGTPDAVRQLWEGICKDPRHVVDEDTVNIQQVDHRAYPVGWGMRCTRFEPGMSSKCEGDCDKTNLMQLMYKSVMKEEAVQSKGEMVNEIVPRAVENNSKNGITGWMLYNDRTLVVYQVLEGPPEKVERLWDQIRKDRRHSVLEETIRRRCIKTREFENWFMGLDEVEQTAWMAQAY</sequence>
<dbReference type="SMART" id="SM01034">
    <property type="entry name" value="BLUF"/>
    <property type="match status" value="2"/>
</dbReference>
<protein>
    <recommendedName>
        <fullName evidence="1">BLUF domain-containing protein</fullName>
    </recommendedName>
</protein>
<keyword evidence="4" id="KW-1185">Reference proteome</keyword>
<dbReference type="AlphaFoldDB" id="A0A9P1C7S5"/>
<dbReference type="Gene3D" id="3.30.70.100">
    <property type="match status" value="2"/>
</dbReference>
<dbReference type="Proteomes" id="UP001152797">
    <property type="component" value="Unassembled WGS sequence"/>
</dbReference>
<gene>
    <name evidence="2" type="ORF">C1SCF055_LOCUS13866</name>
</gene>
<comment type="caution">
    <text evidence="2">The sequence shown here is derived from an EMBL/GenBank/DDBJ whole genome shotgun (WGS) entry which is preliminary data.</text>
</comment>
<dbReference type="InterPro" id="IPR036046">
    <property type="entry name" value="Acylphosphatase-like_dom_sf"/>
</dbReference>
<evidence type="ECO:0000259" key="1">
    <source>
        <dbReference type="PROSITE" id="PS50925"/>
    </source>
</evidence>
<feature type="domain" description="BLUF" evidence="1">
    <location>
        <begin position="155"/>
        <end position="252"/>
    </location>
</feature>
<dbReference type="Pfam" id="PF04940">
    <property type="entry name" value="BLUF"/>
    <property type="match status" value="2"/>
</dbReference>
<dbReference type="PROSITE" id="PS50925">
    <property type="entry name" value="BLUF"/>
    <property type="match status" value="2"/>
</dbReference>
<accession>A0A9P1C7S5</accession>
<dbReference type="GO" id="GO:0009882">
    <property type="term" value="F:blue light photoreceptor activity"/>
    <property type="evidence" value="ECO:0007669"/>
    <property type="project" value="InterPro"/>
</dbReference>
<evidence type="ECO:0000313" key="2">
    <source>
        <dbReference type="EMBL" id="CAI3986521.1"/>
    </source>
</evidence>
<dbReference type="InterPro" id="IPR007024">
    <property type="entry name" value="BLUF_domain"/>
</dbReference>
<feature type="domain" description="BLUF" evidence="1">
    <location>
        <begin position="37"/>
        <end position="134"/>
    </location>
</feature>
<evidence type="ECO:0000313" key="4">
    <source>
        <dbReference type="Proteomes" id="UP001152797"/>
    </source>
</evidence>
<dbReference type="GO" id="GO:0071949">
    <property type="term" value="F:FAD binding"/>
    <property type="evidence" value="ECO:0007669"/>
    <property type="project" value="InterPro"/>
</dbReference>
<dbReference type="EMBL" id="CAMXCT010001090">
    <property type="protein sequence ID" value="CAI3986521.1"/>
    <property type="molecule type" value="Genomic_DNA"/>
</dbReference>
<dbReference type="SUPFAM" id="SSF54975">
    <property type="entry name" value="Acylphosphatase/BLUF domain-like"/>
    <property type="match status" value="2"/>
</dbReference>
<dbReference type="OrthoDB" id="411365at2759"/>
<dbReference type="EMBL" id="CAMXCT020001090">
    <property type="protein sequence ID" value="CAL1139896.1"/>
    <property type="molecule type" value="Genomic_DNA"/>
</dbReference>
<evidence type="ECO:0000313" key="3">
    <source>
        <dbReference type="EMBL" id="CAL1139896.1"/>
    </source>
</evidence>
<proteinExistence type="predicted"/>
<dbReference type="EMBL" id="CAMXCT030001090">
    <property type="protein sequence ID" value="CAL4773833.1"/>
    <property type="molecule type" value="Genomic_DNA"/>
</dbReference>
<reference evidence="3" key="2">
    <citation type="submission" date="2024-04" db="EMBL/GenBank/DDBJ databases">
        <authorList>
            <person name="Chen Y."/>
            <person name="Shah S."/>
            <person name="Dougan E. K."/>
            <person name="Thang M."/>
            <person name="Chan C."/>
        </authorList>
    </citation>
    <scope>NUCLEOTIDE SEQUENCE [LARGE SCALE GENOMIC DNA]</scope>
</reference>
<name>A0A9P1C7S5_9DINO</name>
<reference evidence="2" key="1">
    <citation type="submission" date="2022-10" db="EMBL/GenBank/DDBJ databases">
        <authorList>
            <person name="Chen Y."/>
            <person name="Dougan E. K."/>
            <person name="Chan C."/>
            <person name="Rhodes N."/>
            <person name="Thang M."/>
        </authorList>
    </citation>
    <scope>NUCLEOTIDE SEQUENCE</scope>
</reference>